<accession>A0A1M7ZEH4</accession>
<dbReference type="PANTHER" id="PTHR30034">
    <property type="entry name" value="FLAGELLAR MOTOR SWITCH PROTEIN FLIM"/>
    <property type="match status" value="1"/>
</dbReference>
<evidence type="ECO:0000313" key="14">
    <source>
        <dbReference type="Proteomes" id="UP000186406"/>
    </source>
</evidence>
<dbReference type="RefSeq" id="WP_073626749.1">
    <property type="nucleotide sequence ID" value="NZ_FRXO01000002.1"/>
</dbReference>
<reference evidence="13 14" key="1">
    <citation type="submission" date="2016-12" db="EMBL/GenBank/DDBJ databases">
        <authorList>
            <person name="Song W.-J."/>
            <person name="Kurnit D.M."/>
        </authorList>
    </citation>
    <scope>NUCLEOTIDE SEQUENCE [LARGE SCALE GENOMIC DNA]</scope>
    <source>
        <strain evidence="13 14">DSM 19599</strain>
    </source>
</reference>
<dbReference type="AlphaFoldDB" id="A0A1M7ZEH4"/>
<keyword evidence="14" id="KW-1185">Reference proteome</keyword>
<keyword evidence="13" id="KW-0282">Flagellum</keyword>
<name>A0A1M7ZEH4_9HYPH</name>
<dbReference type="STRING" id="1123029.SAMN02745172_01318"/>
<evidence type="ECO:0000256" key="9">
    <source>
        <dbReference type="ARBA" id="ARBA00023136"/>
    </source>
</evidence>
<keyword evidence="10" id="KW-0975">Bacterial flagellum</keyword>
<dbReference type="SUPFAM" id="SSF101801">
    <property type="entry name" value="Surface presentation of antigens (SPOA)"/>
    <property type="match status" value="1"/>
</dbReference>
<dbReference type="OrthoDB" id="9806941at2"/>
<dbReference type="InterPro" id="IPR001689">
    <property type="entry name" value="Flag_FliM"/>
</dbReference>
<comment type="similarity">
    <text evidence="3">Belongs to the FliM family.</text>
</comment>
<evidence type="ECO:0000259" key="12">
    <source>
        <dbReference type="Pfam" id="PF01052"/>
    </source>
</evidence>
<organism evidence="13 14">
    <name type="scientific">Pseudoxanthobacter soli DSM 19599</name>
    <dbReference type="NCBI Taxonomy" id="1123029"/>
    <lineage>
        <taxon>Bacteria</taxon>
        <taxon>Pseudomonadati</taxon>
        <taxon>Pseudomonadota</taxon>
        <taxon>Alphaproteobacteria</taxon>
        <taxon>Hyphomicrobiales</taxon>
        <taxon>Segnochrobactraceae</taxon>
        <taxon>Pseudoxanthobacter</taxon>
    </lineage>
</organism>
<dbReference type="PANTHER" id="PTHR30034:SF3">
    <property type="entry name" value="FLAGELLAR MOTOR SWITCH PROTEIN FLIM"/>
    <property type="match status" value="1"/>
</dbReference>
<dbReference type="InterPro" id="IPR036429">
    <property type="entry name" value="SpoA-like_sf"/>
</dbReference>
<dbReference type="Gene3D" id="2.30.330.10">
    <property type="entry name" value="SpoA-like"/>
    <property type="match status" value="1"/>
</dbReference>
<evidence type="ECO:0000256" key="11">
    <source>
        <dbReference type="ARBA" id="ARBA00025044"/>
    </source>
</evidence>
<evidence type="ECO:0000256" key="4">
    <source>
        <dbReference type="ARBA" id="ARBA00021898"/>
    </source>
</evidence>
<dbReference type="GO" id="GO:0071978">
    <property type="term" value="P:bacterial-type flagellum-dependent swarming motility"/>
    <property type="evidence" value="ECO:0007669"/>
    <property type="project" value="TreeGrafter"/>
</dbReference>
<dbReference type="Proteomes" id="UP000186406">
    <property type="component" value="Unassembled WGS sequence"/>
</dbReference>
<dbReference type="InterPro" id="IPR001543">
    <property type="entry name" value="FliN-like_C"/>
</dbReference>
<dbReference type="GO" id="GO:0003774">
    <property type="term" value="F:cytoskeletal motor activity"/>
    <property type="evidence" value="ECO:0007669"/>
    <property type="project" value="InterPro"/>
</dbReference>
<evidence type="ECO:0000256" key="7">
    <source>
        <dbReference type="ARBA" id="ARBA00022519"/>
    </source>
</evidence>
<keyword evidence="13" id="KW-0966">Cell projection</keyword>
<dbReference type="GO" id="GO:0009425">
    <property type="term" value="C:bacterial-type flagellum basal body"/>
    <property type="evidence" value="ECO:0007669"/>
    <property type="project" value="UniProtKB-SubCell"/>
</dbReference>
<evidence type="ECO:0000256" key="5">
    <source>
        <dbReference type="ARBA" id="ARBA00022475"/>
    </source>
</evidence>
<dbReference type="GO" id="GO:0050918">
    <property type="term" value="P:positive chemotaxis"/>
    <property type="evidence" value="ECO:0007669"/>
    <property type="project" value="TreeGrafter"/>
</dbReference>
<feature type="domain" description="Flagellar motor switch protein FliN-like C-terminal" evidence="12">
    <location>
        <begin position="226"/>
        <end position="296"/>
    </location>
</feature>
<dbReference type="InterPro" id="IPR028976">
    <property type="entry name" value="CheC-like_sf"/>
</dbReference>
<sequence>MAGAQTHNDIRDMLLDAAGLSLDRLPMLHVVFDRLAAFCADSLRHLAASQAYYSLSHVESGRIGDILEVYEANAIAGVFHVPTWDTHVIVGFDRDFVFTIIEVLFGSDGSEPPLDEERSFSNIELRVAQALFEEIAKALQMSFALVSDVQFKFERVETRMDFAVIGRRNNLAVAAKFLLQAIGRGGEMFVIIPQSALTPMRQQLARVVSGESSGRDPTWARQIRSEVQRAEVSLRAILEERQIELGEVADFHIGQIIQLQATPLSPVKLECNDQALFWCSLGQSEGNYKLKIEDVVSYEQEYIDDILPR</sequence>
<dbReference type="CDD" id="cd17908">
    <property type="entry name" value="FliM"/>
    <property type="match status" value="1"/>
</dbReference>
<comment type="function">
    <text evidence="11">FliM is one of three proteins (FliG, FliN, FliM) that forms the rotor-mounted switch complex (C ring), located at the base of the basal body. This complex interacts with the CheY and CheZ chemotaxis proteins, in addition to contacting components of the motor that determine the direction of flagellar rotation.</text>
</comment>
<keyword evidence="6" id="KW-0145">Chemotaxis</keyword>
<dbReference type="Pfam" id="PF02154">
    <property type="entry name" value="FliM"/>
    <property type="match status" value="1"/>
</dbReference>
<keyword evidence="5" id="KW-1003">Cell membrane</keyword>
<evidence type="ECO:0000256" key="3">
    <source>
        <dbReference type="ARBA" id="ARBA00011049"/>
    </source>
</evidence>
<evidence type="ECO:0000256" key="8">
    <source>
        <dbReference type="ARBA" id="ARBA00022779"/>
    </source>
</evidence>
<dbReference type="GO" id="GO:0005886">
    <property type="term" value="C:plasma membrane"/>
    <property type="evidence" value="ECO:0007669"/>
    <property type="project" value="UniProtKB-SubCell"/>
</dbReference>
<keyword evidence="8" id="KW-0283">Flagellar rotation</keyword>
<keyword evidence="7" id="KW-0997">Cell inner membrane</keyword>
<keyword evidence="13" id="KW-0969">Cilium</keyword>
<evidence type="ECO:0000313" key="13">
    <source>
        <dbReference type="EMBL" id="SHO63242.1"/>
    </source>
</evidence>
<evidence type="ECO:0000256" key="1">
    <source>
        <dbReference type="ARBA" id="ARBA00004117"/>
    </source>
</evidence>
<gene>
    <name evidence="13" type="ORF">SAMN02745172_01318</name>
</gene>
<protein>
    <recommendedName>
        <fullName evidence="4">Flagellar motor switch protein FliM</fullName>
    </recommendedName>
</protein>
<dbReference type="SUPFAM" id="SSF103039">
    <property type="entry name" value="CheC-like"/>
    <property type="match status" value="1"/>
</dbReference>
<proteinExistence type="inferred from homology"/>
<dbReference type="Gene3D" id="3.40.1550.10">
    <property type="entry name" value="CheC-like"/>
    <property type="match status" value="1"/>
</dbReference>
<dbReference type="Pfam" id="PF01052">
    <property type="entry name" value="FliMN_C"/>
    <property type="match status" value="1"/>
</dbReference>
<evidence type="ECO:0000256" key="10">
    <source>
        <dbReference type="ARBA" id="ARBA00023143"/>
    </source>
</evidence>
<dbReference type="EMBL" id="FRXO01000002">
    <property type="protein sequence ID" value="SHO63242.1"/>
    <property type="molecule type" value="Genomic_DNA"/>
</dbReference>
<comment type="subcellular location">
    <subcellularLocation>
        <location evidence="1">Bacterial flagellum basal body</location>
    </subcellularLocation>
    <subcellularLocation>
        <location evidence="2">Cell inner membrane</location>
        <topology evidence="2">Peripheral membrane protein</topology>
    </subcellularLocation>
</comment>
<evidence type="ECO:0000256" key="6">
    <source>
        <dbReference type="ARBA" id="ARBA00022500"/>
    </source>
</evidence>
<keyword evidence="9" id="KW-0472">Membrane</keyword>
<evidence type="ECO:0000256" key="2">
    <source>
        <dbReference type="ARBA" id="ARBA00004417"/>
    </source>
</evidence>